<sequence>MQEEDRLTDALENNYKAVGILYDKVEKLESRFSETLPKLDDAVSSLRGASKITIGEESRRALEREGEAVCQKIAGRIDKESAKLLDHLSMKDRVVISTTAF</sequence>
<keyword evidence="2" id="KW-1185">Reference proteome</keyword>
<dbReference type="EMBL" id="BHWB01000002">
    <property type="protein sequence ID" value="GCB33813.1"/>
    <property type="molecule type" value="Genomic_DNA"/>
</dbReference>
<organism evidence="1 2">
    <name type="scientific">Bacteroides faecalis</name>
    <dbReference type="NCBI Taxonomy" id="2447885"/>
    <lineage>
        <taxon>Bacteria</taxon>
        <taxon>Pseudomonadati</taxon>
        <taxon>Bacteroidota</taxon>
        <taxon>Bacteroidia</taxon>
        <taxon>Bacteroidales</taxon>
        <taxon>Bacteroidaceae</taxon>
        <taxon>Bacteroides</taxon>
    </lineage>
</organism>
<protein>
    <submittedName>
        <fullName evidence="1">Uncharacterized protein</fullName>
    </submittedName>
</protein>
<dbReference type="OrthoDB" id="1097682at2"/>
<reference evidence="1 2" key="1">
    <citation type="submission" date="2018-10" db="EMBL/GenBank/DDBJ databases">
        <title>Draft Genome Sequence of Bacteroides sp. KCTC 15687.</title>
        <authorList>
            <person name="Yu S.Y."/>
            <person name="Kim J.S."/>
            <person name="Oh B.S."/>
            <person name="Park S.H."/>
            <person name="Kang S.W."/>
            <person name="Park J.E."/>
            <person name="Choi S.H."/>
            <person name="Han K.I."/>
            <person name="Lee K.C."/>
            <person name="Eom M.K."/>
            <person name="Suh M.K."/>
            <person name="Lee D.H."/>
            <person name="Yoon H."/>
            <person name="Kim B."/>
            <person name="Yang S.J."/>
            <person name="Lee J.S."/>
            <person name="Lee J.H."/>
        </authorList>
    </citation>
    <scope>NUCLEOTIDE SEQUENCE [LARGE SCALE GENOMIC DNA]</scope>
    <source>
        <strain evidence="1 2">KCTC 15687</strain>
    </source>
</reference>
<evidence type="ECO:0000313" key="1">
    <source>
        <dbReference type="EMBL" id="GCB33813.1"/>
    </source>
</evidence>
<accession>A0A401LQR2</accession>
<comment type="caution">
    <text evidence="1">The sequence shown here is derived from an EMBL/GenBank/DDBJ whole genome shotgun (WGS) entry which is preliminary data.</text>
</comment>
<name>A0A401LQR2_9BACE</name>
<gene>
    <name evidence="1" type="ORF">KGMB02408_07580</name>
</gene>
<dbReference type="Proteomes" id="UP000288079">
    <property type="component" value="Unassembled WGS sequence"/>
</dbReference>
<proteinExistence type="predicted"/>
<dbReference type="RefSeq" id="WP_125040113.1">
    <property type="nucleotide sequence ID" value="NZ_BHWB01000002.1"/>
</dbReference>
<dbReference type="AlphaFoldDB" id="A0A401LQR2"/>
<evidence type="ECO:0000313" key="2">
    <source>
        <dbReference type="Proteomes" id="UP000288079"/>
    </source>
</evidence>